<feature type="region of interest" description="Disordered" evidence="1">
    <location>
        <begin position="198"/>
        <end position="233"/>
    </location>
</feature>
<reference evidence="3" key="1">
    <citation type="submission" date="2011-12" db="EMBL/GenBank/DDBJ databases">
        <title>Complete sequence of Methanoregula formicicum SMSP.</title>
        <authorList>
            <person name="Lucas S."/>
            <person name="Han J."/>
            <person name="Lapidus A."/>
            <person name="Cheng J.-F."/>
            <person name="Goodwin L."/>
            <person name="Pitluck S."/>
            <person name="Peters L."/>
            <person name="Ovchinnikova G."/>
            <person name="Teshima H."/>
            <person name="Detter J.C."/>
            <person name="Han C."/>
            <person name="Tapia R."/>
            <person name="Land M."/>
            <person name="Hauser L."/>
            <person name="Kyrpides N."/>
            <person name="Ivanova N."/>
            <person name="Pagani I."/>
            <person name="Imachi H."/>
            <person name="Tamaki H."/>
            <person name="Sekiguchi Y."/>
            <person name="Kamagata Y."/>
            <person name="Cadillo-Quiroz H."/>
            <person name="Zinder S."/>
            <person name="Liu W.-T."/>
            <person name="Woyke T."/>
        </authorList>
    </citation>
    <scope>NUCLEOTIDE SEQUENCE [LARGE SCALE GENOMIC DNA]</scope>
    <source>
        <strain evidence="3">DSM 22288 / NBRC 105244 / SMSP</strain>
    </source>
</reference>
<name>L0HHS5_METFS</name>
<reference evidence="2 3" key="2">
    <citation type="journal article" date="2014" name="Genome Announc.">
        <title>Complete Genome Sequence of Methanoregula formicica SMSPT, a Mesophilic Hydrogenotrophic Methanogen Isolated from a Methanogenic Upflow Anaerobic Sludge Blanket Reactor.</title>
        <authorList>
            <person name="Yamamoto K."/>
            <person name="Tamaki H."/>
            <person name="Cadillo-Quiroz H."/>
            <person name="Imachi H."/>
            <person name="Kyrpides N."/>
            <person name="Woyke T."/>
            <person name="Goodwin L."/>
            <person name="Zinder S.H."/>
            <person name="Kamagata Y."/>
            <person name="Liu W.T."/>
        </authorList>
    </citation>
    <scope>NUCLEOTIDE SEQUENCE [LARGE SCALE GENOMIC DNA]</scope>
    <source>
        <strain evidence="3">DSM 22288 / NBRC 105244 / SMSP</strain>
    </source>
</reference>
<evidence type="ECO:0000313" key="3">
    <source>
        <dbReference type="Proteomes" id="UP000010824"/>
    </source>
</evidence>
<dbReference type="InParanoid" id="L0HHS5"/>
<organism evidence="2 3">
    <name type="scientific">Methanoregula formicica (strain DSM 22288 / NBRC 105244 / SMSP)</name>
    <dbReference type="NCBI Taxonomy" id="593750"/>
    <lineage>
        <taxon>Archaea</taxon>
        <taxon>Methanobacteriati</taxon>
        <taxon>Methanobacteriota</taxon>
        <taxon>Stenosarchaea group</taxon>
        <taxon>Methanomicrobia</taxon>
        <taxon>Methanomicrobiales</taxon>
        <taxon>Methanoregulaceae</taxon>
        <taxon>Methanoregula</taxon>
    </lineage>
</organism>
<protein>
    <submittedName>
        <fullName evidence="2">Uncharacterized protein</fullName>
    </submittedName>
</protein>
<dbReference type="AlphaFoldDB" id="L0HHS5"/>
<sequence precursor="true">MKCLKISFVVLLVILACITVVNASQVKNNNSISTSHDLPEMDMTGLNTDLELIEVDPEIMNSTPDWIVLAHDDAGKKSLIDDIDRSDLSSEEKSVMKNSVVSLWDTYPVKSVDGGQKTIELTNQVDGSNKIVTIPIGHVTRIQFDKEKINQAAQKSRNAVQAIKQQTVSPASVIALSEEENKTVKNVTDLRSKLYKKDQISQQQFRSSGKSSQNVNPVNSHMASNSFPSGLSASSSFPDVPVYYSDSGKKSELKYNGLRAWAGDPGISPHGSHVSDPENYLGHNAFVYWACVNRGFPLSSNAADAATEPDG</sequence>
<gene>
    <name evidence="2" type="ordered locus">Metfor_1599</name>
</gene>
<evidence type="ECO:0000313" key="2">
    <source>
        <dbReference type="EMBL" id="AGB02629.1"/>
    </source>
</evidence>
<dbReference type="eggNOG" id="arCOG06224">
    <property type="taxonomic scope" value="Archaea"/>
</dbReference>
<feature type="compositionally biased region" description="Low complexity" evidence="1">
    <location>
        <begin position="224"/>
        <end position="233"/>
    </location>
</feature>
<dbReference type="Proteomes" id="UP000010824">
    <property type="component" value="Chromosome"/>
</dbReference>
<dbReference type="PROSITE" id="PS51257">
    <property type="entry name" value="PROKAR_LIPOPROTEIN"/>
    <property type="match status" value="1"/>
</dbReference>
<dbReference type="RefSeq" id="WP_015285592.1">
    <property type="nucleotide sequence ID" value="NC_019943.1"/>
</dbReference>
<dbReference type="GeneID" id="14307988"/>
<feature type="compositionally biased region" description="Polar residues" evidence="1">
    <location>
        <begin position="200"/>
        <end position="223"/>
    </location>
</feature>
<proteinExistence type="predicted"/>
<evidence type="ECO:0000256" key="1">
    <source>
        <dbReference type="SAM" id="MobiDB-lite"/>
    </source>
</evidence>
<accession>L0HHS5</accession>
<dbReference type="KEGG" id="mfo:Metfor_1599"/>
<keyword evidence="3" id="KW-1185">Reference proteome</keyword>
<dbReference type="EMBL" id="CP003167">
    <property type="protein sequence ID" value="AGB02629.1"/>
    <property type="molecule type" value="Genomic_DNA"/>
</dbReference>
<dbReference type="HOGENOM" id="CLU_893145_0_0_2"/>